<dbReference type="EMBL" id="CVQI01001374">
    <property type="protein sequence ID" value="CRK09055.1"/>
    <property type="molecule type" value="Genomic_DNA"/>
</dbReference>
<dbReference type="Proteomes" id="UP000045706">
    <property type="component" value="Unassembled WGS sequence"/>
</dbReference>
<proteinExistence type="predicted"/>
<accession>A0A0G4KL12</accession>
<protein>
    <submittedName>
        <fullName evidence="1">Uncharacterized protein</fullName>
    </submittedName>
</protein>
<name>A0A0G4KL12_VERLO</name>
<reference evidence="2" key="1">
    <citation type="submission" date="2015-05" db="EMBL/GenBank/DDBJ databases">
        <authorList>
            <person name="Fogelqvist Johan"/>
        </authorList>
    </citation>
    <scope>NUCLEOTIDE SEQUENCE [LARGE SCALE GENOMIC DNA]</scope>
</reference>
<organism evidence="1 2">
    <name type="scientific">Verticillium longisporum</name>
    <name type="common">Verticillium dahliae var. longisporum</name>
    <dbReference type="NCBI Taxonomy" id="100787"/>
    <lineage>
        <taxon>Eukaryota</taxon>
        <taxon>Fungi</taxon>
        <taxon>Dikarya</taxon>
        <taxon>Ascomycota</taxon>
        <taxon>Pezizomycotina</taxon>
        <taxon>Sordariomycetes</taxon>
        <taxon>Hypocreomycetidae</taxon>
        <taxon>Glomerellales</taxon>
        <taxon>Plectosphaerellaceae</taxon>
        <taxon>Verticillium</taxon>
    </lineage>
</organism>
<gene>
    <name evidence="1" type="ORF">BN1723_020947</name>
</gene>
<feature type="non-terminal residue" evidence="1">
    <location>
        <position position="1"/>
    </location>
</feature>
<evidence type="ECO:0000313" key="2">
    <source>
        <dbReference type="Proteomes" id="UP000045706"/>
    </source>
</evidence>
<sequence length="10" mass="1031">GAQQEAQGSR</sequence>
<evidence type="ECO:0000313" key="1">
    <source>
        <dbReference type="EMBL" id="CRK09055.1"/>
    </source>
</evidence>